<feature type="compositionally biased region" description="Polar residues" evidence="1">
    <location>
        <begin position="2195"/>
        <end position="2207"/>
    </location>
</feature>
<feature type="compositionally biased region" description="Basic and acidic residues" evidence="1">
    <location>
        <begin position="1776"/>
        <end position="1787"/>
    </location>
</feature>
<protein>
    <submittedName>
        <fullName evidence="3">C2H2-type domain-containing protein</fullName>
    </submittedName>
</protein>
<feature type="region of interest" description="Disordered" evidence="1">
    <location>
        <begin position="2055"/>
        <end position="2142"/>
    </location>
</feature>
<feature type="region of interest" description="Disordered" evidence="1">
    <location>
        <begin position="2160"/>
        <end position="2179"/>
    </location>
</feature>
<accession>A0A914D677</accession>
<sequence>MGDSHKENFIWKDGNCQLCRTGQFTVEEREQHEAESEHKRKMTLYNFMTKDLQFVRPNPNALSILFDRYVRARAPVVGLNYLLELIFPWSTSPYWLCGLCYEVGHGLDSADLHLYSSCHRRNFIAEVYPKRYEEMLAKQCEYVSTTHSNVEHETALEILKEKKGIGPPPEVFNVILYEKRVALEKLHLQDEELKLEFLAEEVTDNHQIFNCQVCGENIMSYTDEEQHQKVWSAHCATSKHQKCQMIQASLNESNISKRYGYPDGFIAHEKLVWALEEEVFYGPSCGIEFLINFGDEYFCKLCNCLVSREESTNHFSCESHIVNYLRRKNPSELFNIEYFQPDQRRNHLIELLGKERSKQTTETYFYESIQGMPQLLKNLALAENLIFHQSVLTEKKLGDSDAYWCQNCQQFVWKIKANSWQSHIFDETHIDCLAKKHIFNFDQNSFVNKFIDLSEISFQDSHRAENNQNITNFEFGAEFLLKDELIQKYFCSCCHVVMDDLRQCSAHAKSYEHVKQAVHLKIPDLMPLLWNAEDEKEQIEIIFDYVQHSYIPAERKFRIYDPIFAYNLNCRAEIPKLFVELAKIEPEKRQPIADLFNGISETVGFNTALQATNLEILQVSKSVIIFWCQDCCQTFSVFWDSLEDIWKEHLFTRSHWQRREVFRENRLNENFKQKIFSLYNVKPFKQDFAAKKLTWKWNAETKNYGFVLHQLTQGVVERRHYPSSSGTIDDLFCTLCGSSIKLDDNALEQHVRSFAHVFNYIHKFSQRNIPELEDILLDPSEDIATKRKNIRRAITKFLKTLDSKYTPIFAYDYDQKSYKYETLKNVVALEGKRDLENEGLKRMPVCQEAEHFLPLKEKKEMDIGNTNFDVSVDLGEEKINIETEKFKMLNEAIFSEASVPVKSAETTGRVASPPPANAPVKIEKDAPRRRRNFTPEQEEITEIKSIPTLIRQTSSSISEQPKISQQINQASMFSQSQISQQMPINQQPSIFGSTFQHLPPNRSYAGFTTPFGVLPLPTHNVWTTPAVPSTSSTGLNTLEGFKSEDTIKAKADLYKKELKKIKDITGLVDFIKSQGSEPIPENKTLLFNEMIQKKRGALNANALYQVICHDHPGLETYYCSMCDYWTTVSEMFGHLCSSEHRLKYMFRNYKGNYNKVMAEPNPRARNLLIRSLSEQIWKFEGSGQCKTIMKVVLNEADIKRLWPDYENFVDNSWKIAEIVENDELDVDGRRTPITPPPSDPVTTNATNNHNFRFNLQESIGILQDSSKNSEHMAALANISKIHDIMRGNEPQKAEVSQQRKYARQIETARQPAQVPQKEGSGPDLRKMLGLMVKIQHLVDQWGQIDEETLANLCEEMEVPIKEVYTNPIFKHLQPSILRDPDSHSEFQPPPSTLAAHEDVLDLNAFKALGVSAATLAKIIDKVHEATGKREFPTISTFLTKRHTSGAYGNTREQGPEEEFSLVYPTKDDEEPASRPNDPYGYDNGNEEQIDNKINSLTFAFGHRKYFGYKKPPQTNPLTASRFQDHFYQEMIRELYGEDSAQHFADSYLHEQGRPMFYVPPQGRASGHFFNNQPPSIPHPRNQAPAGPSLPMVPKKINNQKKNAQEDKNASKNKVLMEEKSKEVQEKKKEDKDNEKKENNAEETKDEEELDEEEAEEKLGSIDGKEKTKQIKVMRSMGTLLASISKKQPEKVLASTNKVEVPELATKGMRKRKRDAERKRLTDLLETDLSPEESEKVKEQLQKLGVEVDDGEDEEEQETKRPKLFDDTGANQISLQDNKKFGSTEDKTGSASRLKPTEEEIEERRRFNEKWQSYIENAAKKCKDPSISSILQNIIRIPKNHSHRKEKFINYLKNSLKLQDPGFCQIIWDTIYREYEADPDKMEIPKEIERPPRDRPAENEKQEVKKKKESEMDVDEKKLLHQRFTTYIKNAIVKCRDPQVRTILQNILPHTNAPKTEEKFVNFLKFSHNVTVDSFARKVWRAIMSEAELDKNPATSKFMTNAMPAVDTSYGDYEDDSYDTSFNQYAPSYNQYSSNKFDAPKSSGWLWDAGRKEKASFHAGPQMETDYPQNYVPPQGRSQRGGNARRGGNQRGGRSQKPTPVRGRGRGQQWQGRDDHQEEYQDQAPDDYQSQSADPNKPFYLDPNYMQYAYGQLPETGYNYGKSSSYGQNNMPGQSQQHQAYGQQMGYGQHGYGQSAQSSTAPTYTRSHVPQPVPNPASKPSPQKVISLGITPNNTFLPPPPPPPIPGGSQQHETSKPVYMKMAEQVGNDWNALGSQLDDLLNQF</sequence>
<organism evidence="2 3">
    <name type="scientific">Acrobeloides nanus</name>
    <dbReference type="NCBI Taxonomy" id="290746"/>
    <lineage>
        <taxon>Eukaryota</taxon>
        <taxon>Metazoa</taxon>
        <taxon>Ecdysozoa</taxon>
        <taxon>Nematoda</taxon>
        <taxon>Chromadorea</taxon>
        <taxon>Rhabditida</taxon>
        <taxon>Tylenchina</taxon>
        <taxon>Cephalobomorpha</taxon>
        <taxon>Cephaloboidea</taxon>
        <taxon>Cephalobidae</taxon>
        <taxon>Acrobeloides</taxon>
    </lineage>
</organism>
<feature type="compositionally biased region" description="Basic and acidic residues" evidence="1">
    <location>
        <begin position="1713"/>
        <end position="1722"/>
    </location>
</feature>
<evidence type="ECO:0000313" key="3">
    <source>
        <dbReference type="WBParaSite" id="ACRNAN_scaffold1845.g7059.t2"/>
    </source>
</evidence>
<dbReference type="WBParaSite" id="ACRNAN_scaffold1845.g7059.t2">
    <property type="protein sequence ID" value="ACRNAN_scaffold1845.g7059.t2"/>
    <property type="gene ID" value="ACRNAN_scaffold1845.g7059"/>
</dbReference>
<name>A0A914D677_9BILA</name>
<feature type="compositionally biased region" description="Basic and acidic residues" evidence="1">
    <location>
        <begin position="1602"/>
        <end position="1642"/>
    </location>
</feature>
<keyword evidence="2" id="KW-1185">Reference proteome</keyword>
<feature type="region of interest" description="Disordered" evidence="1">
    <location>
        <begin position="1464"/>
        <end position="1487"/>
    </location>
</feature>
<feature type="compositionally biased region" description="Acidic residues" evidence="1">
    <location>
        <begin position="1746"/>
        <end position="1756"/>
    </location>
</feature>
<evidence type="ECO:0000313" key="2">
    <source>
        <dbReference type="Proteomes" id="UP000887540"/>
    </source>
</evidence>
<feature type="compositionally biased region" description="Basic and acidic residues" evidence="1">
    <location>
        <begin position="1656"/>
        <end position="1668"/>
    </location>
</feature>
<feature type="compositionally biased region" description="Polar residues" evidence="1">
    <location>
        <begin position="2160"/>
        <end position="2171"/>
    </location>
</feature>
<feature type="compositionally biased region" description="Acidic residues" evidence="1">
    <location>
        <begin position="1643"/>
        <end position="1655"/>
    </location>
</feature>
<evidence type="ECO:0000256" key="1">
    <source>
        <dbReference type="SAM" id="MobiDB-lite"/>
    </source>
</evidence>
<feature type="region of interest" description="Disordered" evidence="1">
    <location>
        <begin position="1558"/>
        <end position="1669"/>
    </location>
</feature>
<feature type="region of interest" description="Disordered" evidence="1">
    <location>
        <begin position="1881"/>
        <end position="1911"/>
    </location>
</feature>
<feature type="compositionally biased region" description="Low complexity" evidence="1">
    <location>
        <begin position="2184"/>
        <end position="2194"/>
    </location>
</feature>
<dbReference type="Proteomes" id="UP000887540">
    <property type="component" value="Unplaced"/>
</dbReference>
<feature type="region of interest" description="Disordered" evidence="1">
    <location>
        <begin position="2184"/>
        <end position="2225"/>
    </location>
</feature>
<reference evidence="3" key="1">
    <citation type="submission" date="2022-11" db="UniProtKB">
        <authorList>
            <consortium name="WormBaseParasite"/>
        </authorList>
    </citation>
    <scope>IDENTIFICATION</scope>
</reference>
<proteinExistence type="predicted"/>
<feature type="region of interest" description="Disordered" evidence="1">
    <location>
        <begin position="1703"/>
        <end position="1800"/>
    </location>
</feature>